<dbReference type="InterPro" id="IPR017853">
    <property type="entry name" value="GH"/>
</dbReference>
<evidence type="ECO:0000313" key="5">
    <source>
        <dbReference type="EMBL" id="KAF5786964.1"/>
    </source>
</evidence>
<dbReference type="PANTHER" id="PTHR23421">
    <property type="entry name" value="BETA-GALACTOSIDASE RELATED"/>
    <property type="match status" value="1"/>
</dbReference>
<protein>
    <recommendedName>
        <fullName evidence="3">beta-galactosidase</fullName>
        <ecNumber evidence="3">3.2.1.23</ecNumber>
    </recommendedName>
</protein>
<comment type="caution">
    <text evidence="5">The sequence shown here is derived from an EMBL/GenBank/DDBJ whole genome shotgun (WGS) entry which is preliminary data.</text>
</comment>
<dbReference type="EMBL" id="MNCJ02000325">
    <property type="protein sequence ID" value="KAF5786964.1"/>
    <property type="molecule type" value="Genomic_DNA"/>
</dbReference>
<dbReference type="SUPFAM" id="SSF51445">
    <property type="entry name" value="(Trans)glycosidases"/>
    <property type="match status" value="1"/>
</dbReference>
<feature type="domain" description="Glycoside hydrolase 35 catalytic" evidence="4">
    <location>
        <begin position="1"/>
        <end position="34"/>
    </location>
</feature>
<evidence type="ECO:0000256" key="2">
    <source>
        <dbReference type="ARBA" id="ARBA00009809"/>
    </source>
</evidence>
<dbReference type="Pfam" id="PF01301">
    <property type="entry name" value="Glyco_hydro_35"/>
    <property type="match status" value="1"/>
</dbReference>
<name>A0A9K3N4Q5_HELAN</name>
<evidence type="ECO:0000256" key="1">
    <source>
        <dbReference type="ARBA" id="ARBA00001412"/>
    </source>
</evidence>
<dbReference type="InterPro" id="IPR031330">
    <property type="entry name" value="Gly_Hdrlase_35_cat"/>
</dbReference>
<dbReference type="GO" id="GO:0004565">
    <property type="term" value="F:beta-galactosidase activity"/>
    <property type="evidence" value="ECO:0007669"/>
    <property type="project" value="UniProtKB-EC"/>
</dbReference>
<keyword evidence="5" id="KW-0378">Hydrolase</keyword>
<dbReference type="GO" id="GO:0005975">
    <property type="term" value="P:carbohydrate metabolic process"/>
    <property type="evidence" value="ECO:0007669"/>
    <property type="project" value="InterPro"/>
</dbReference>
<dbReference type="AlphaFoldDB" id="A0A9K3N4Q5"/>
<keyword evidence="6" id="KW-1185">Reference proteome</keyword>
<proteinExistence type="inferred from homology"/>
<dbReference type="Proteomes" id="UP000215914">
    <property type="component" value="Unassembled WGS sequence"/>
</dbReference>
<evidence type="ECO:0000313" key="6">
    <source>
        <dbReference type="Proteomes" id="UP000215914"/>
    </source>
</evidence>
<dbReference type="Gramene" id="mRNA:HanXRQr2_Chr10g0447461">
    <property type="protein sequence ID" value="mRNA:HanXRQr2_Chr10g0447461"/>
    <property type="gene ID" value="HanXRQr2_Chr10g0447461"/>
</dbReference>
<reference evidence="5" key="2">
    <citation type="submission" date="2020-06" db="EMBL/GenBank/DDBJ databases">
        <title>Helianthus annuus Genome sequencing and assembly Release 2.</title>
        <authorList>
            <person name="Gouzy J."/>
            <person name="Langlade N."/>
            <person name="Munos S."/>
        </authorList>
    </citation>
    <scope>NUCLEOTIDE SEQUENCE</scope>
    <source>
        <tissue evidence="5">Leaves</tissue>
    </source>
</reference>
<evidence type="ECO:0000259" key="4">
    <source>
        <dbReference type="Pfam" id="PF01301"/>
    </source>
</evidence>
<comment type="catalytic activity">
    <reaction evidence="1">
        <text>Hydrolysis of terminal non-reducing beta-D-galactose residues in beta-D-galactosides.</text>
        <dbReference type="EC" id="3.2.1.23"/>
    </reaction>
</comment>
<evidence type="ECO:0000256" key="3">
    <source>
        <dbReference type="ARBA" id="ARBA00012756"/>
    </source>
</evidence>
<reference evidence="5" key="1">
    <citation type="journal article" date="2017" name="Nature">
        <title>The sunflower genome provides insights into oil metabolism, flowering and Asterid evolution.</title>
        <authorList>
            <person name="Badouin H."/>
            <person name="Gouzy J."/>
            <person name="Grassa C.J."/>
            <person name="Murat F."/>
            <person name="Staton S.E."/>
            <person name="Cottret L."/>
            <person name="Lelandais-Briere C."/>
            <person name="Owens G.L."/>
            <person name="Carrere S."/>
            <person name="Mayjonade B."/>
            <person name="Legrand L."/>
            <person name="Gill N."/>
            <person name="Kane N.C."/>
            <person name="Bowers J.E."/>
            <person name="Hubner S."/>
            <person name="Bellec A."/>
            <person name="Berard A."/>
            <person name="Berges H."/>
            <person name="Blanchet N."/>
            <person name="Boniface M.C."/>
            <person name="Brunel D."/>
            <person name="Catrice O."/>
            <person name="Chaidir N."/>
            <person name="Claudel C."/>
            <person name="Donnadieu C."/>
            <person name="Faraut T."/>
            <person name="Fievet G."/>
            <person name="Helmstetter N."/>
            <person name="King M."/>
            <person name="Knapp S.J."/>
            <person name="Lai Z."/>
            <person name="Le Paslier M.C."/>
            <person name="Lippi Y."/>
            <person name="Lorenzon L."/>
            <person name="Mandel J.R."/>
            <person name="Marage G."/>
            <person name="Marchand G."/>
            <person name="Marquand E."/>
            <person name="Bret-Mestries E."/>
            <person name="Morien E."/>
            <person name="Nambeesan S."/>
            <person name="Nguyen T."/>
            <person name="Pegot-Espagnet P."/>
            <person name="Pouilly N."/>
            <person name="Raftis F."/>
            <person name="Sallet E."/>
            <person name="Schiex T."/>
            <person name="Thomas J."/>
            <person name="Vandecasteele C."/>
            <person name="Vares D."/>
            <person name="Vear F."/>
            <person name="Vautrin S."/>
            <person name="Crespi M."/>
            <person name="Mangin B."/>
            <person name="Burke J.M."/>
            <person name="Salse J."/>
            <person name="Munos S."/>
            <person name="Vincourt P."/>
            <person name="Rieseberg L.H."/>
            <person name="Langlade N.B."/>
        </authorList>
    </citation>
    <scope>NUCLEOTIDE SEQUENCE</scope>
    <source>
        <tissue evidence="5">Leaves</tissue>
    </source>
</reference>
<organism evidence="5 6">
    <name type="scientific">Helianthus annuus</name>
    <name type="common">Common sunflower</name>
    <dbReference type="NCBI Taxonomy" id="4232"/>
    <lineage>
        <taxon>Eukaryota</taxon>
        <taxon>Viridiplantae</taxon>
        <taxon>Streptophyta</taxon>
        <taxon>Embryophyta</taxon>
        <taxon>Tracheophyta</taxon>
        <taxon>Spermatophyta</taxon>
        <taxon>Magnoliopsida</taxon>
        <taxon>eudicotyledons</taxon>
        <taxon>Gunneridae</taxon>
        <taxon>Pentapetalae</taxon>
        <taxon>asterids</taxon>
        <taxon>campanulids</taxon>
        <taxon>Asterales</taxon>
        <taxon>Asteraceae</taxon>
        <taxon>Asteroideae</taxon>
        <taxon>Heliantheae alliance</taxon>
        <taxon>Heliantheae</taxon>
        <taxon>Helianthus</taxon>
    </lineage>
</organism>
<accession>A0A9K3N4Q5</accession>
<dbReference type="EC" id="3.2.1.23" evidence="3"/>
<comment type="similarity">
    <text evidence="2">Belongs to the glycosyl hydrolase 35 family.</text>
</comment>
<dbReference type="Gene3D" id="3.20.20.80">
    <property type="entry name" value="Glycosidases"/>
    <property type="match status" value="2"/>
</dbReference>
<gene>
    <name evidence="5" type="ORF">HanXRQr2_Chr10g0447461</name>
</gene>
<sequence length="131" mass="15021">MWPGLVKTAKEGGVDVIETYVFWNGHEPSPGNVRSTQICEDNSGCRYAFDSSDRPIRCRRMELWVENEYGYYEAAYGEGGKRYTQWAAKMALSQNIGVPWIMCQQWDNVFCSIYVKVKIDSGQSKRVLLGF</sequence>
<dbReference type="InterPro" id="IPR001944">
    <property type="entry name" value="Glycoside_Hdrlase_35"/>
</dbReference>
<keyword evidence="5" id="KW-0326">Glycosidase</keyword>